<keyword evidence="3" id="KW-0597">Phosphoprotein</keyword>
<dbReference type="Pfam" id="PF02518">
    <property type="entry name" value="HATPase_c"/>
    <property type="match status" value="1"/>
</dbReference>
<dbReference type="CDD" id="cd00075">
    <property type="entry name" value="HATPase"/>
    <property type="match status" value="1"/>
</dbReference>
<dbReference type="Pfam" id="PF00512">
    <property type="entry name" value="HisKA"/>
    <property type="match status" value="1"/>
</dbReference>
<name>A0A1I5WG40_9BACT</name>
<dbReference type="SUPFAM" id="SSF55874">
    <property type="entry name" value="ATPase domain of HSP90 chaperone/DNA topoisomerase II/histidine kinase"/>
    <property type="match status" value="1"/>
</dbReference>
<evidence type="ECO:0000256" key="5">
    <source>
        <dbReference type="ARBA" id="ARBA00022692"/>
    </source>
</evidence>
<keyword evidence="6 10" id="KW-0418">Kinase</keyword>
<dbReference type="EC" id="2.7.13.3" evidence="2"/>
<proteinExistence type="predicted"/>
<dbReference type="STRING" id="1465490.SAMN05444277_106147"/>
<keyword evidence="7 8" id="KW-1133">Transmembrane helix</keyword>
<dbReference type="GO" id="GO:0005886">
    <property type="term" value="C:plasma membrane"/>
    <property type="evidence" value="ECO:0007669"/>
    <property type="project" value="TreeGrafter"/>
</dbReference>
<dbReference type="SUPFAM" id="SSF47384">
    <property type="entry name" value="Homodimeric domain of signal transducing histidine kinase"/>
    <property type="match status" value="1"/>
</dbReference>
<dbReference type="InterPro" id="IPR003661">
    <property type="entry name" value="HisK_dim/P_dom"/>
</dbReference>
<evidence type="ECO:0000256" key="6">
    <source>
        <dbReference type="ARBA" id="ARBA00022777"/>
    </source>
</evidence>
<dbReference type="PROSITE" id="PS50109">
    <property type="entry name" value="HIS_KIN"/>
    <property type="match status" value="1"/>
</dbReference>
<dbReference type="Gene3D" id="3.30.565.10">
    <property type="entry name" value="Histidine kinase-like ATPase, C-terminal domain"/>
    <property type="match status" value="1"/>
</dbReference>
<dbReference type="Gene3D" id="1.10.287.130">
    <property type="match status" value="1"/>
</dbReference>
<evidence type="ECO:0000256" key="7">
    <source>
        <dbReference type="ARBA" id="ARBA00022989"/>
    </source>
</evidence>
<organism evidence="10 11">
    <name type="scientific">Parafilimonas terrae</name>
    <dbReference type="NCBI Taxonomy" id="1465490"/>
    <lineage>
        <taxon>Bacteria</taxon>
        <taxon>Pseudomonadati</taxon>
        <taxon>Bacteroidota</taxon>
        <taxon>Chitinophagia</taxon>
        <taxon>Chitinophagales</taxon>
        <taxon>Chitinophagaceae</taxon>
        <taxon>Parafilimonas</taxon>
    </lineage>
</organism>
<dbReference type="AlphaFoldDB" id="A0A1I5WG40"/>
<evidence type="ECO:0000256" key="1">
    <source>
        <dbReference type="ARBA" id="ARBA00000085"/>
    </source>
</evidence>
<dbReference type="InterPro" id="IPR050428">
    <property type="entry name" value="TCS_sensor_his_kinase"/>
</dbReference>
<dbReference type="InterPro" id="IPR036097">
    <property type="entry name" value="HisK_dim/P_sf"/>
</dbReference>
<dbReference type="PANTHER" id="PTHR45436:SF5">
    <property type="entry name" value="SENSOR HISTIDINE KINASE TRCS"/>
    <property type="match status" value="1"/>
</dbReference>
<dbReference type="EMBL" id="FOXQ01000006">
    <property type="protein sequence ID" value="SFQ18366.1"/>
    <property type="molecule type" value="Genomic_DNA"/>
</dbReference>
<reference evidence="10 11" key="1">
    <citation type="submission" date="2016-10" db="EMBL/GenBank/DDBJ databases">
        <authorList>
            <person name="de Groot N.N."/>
        </authorList>
    </citation>
    <scope>NUCLEOTIDE SEQUENCE [LARGE SCALE GENOMIC DNA]</scope>
    <source>
        <strain evidence="10 11">DSM 28286</strain>
    </source>
</reference>
<dbReference type="GO" id="GO:0000155">
    <property type="term" value="F:phosphorelay sensor kinase activity"/>
    <property type="evidence" value="ECO:0007669"/>
    <property type="project" value="InterPro"/>
</dbReference>
<feature type="domain" description="Histidine kinase" evidence="9">
    <location>
        <begin position="228"/>
        <end position="428"/>
    </location>
</feature>
<dbReference type="InterPro" id="IPR005467">
    <property type="entry name" value="His_kinase_dom"/>
</dbReference>
<evidence type="ECO:0000256" key="8">
    <source>
        <dbReference type="SAM" id="Phobius"/>
    </source>
</evidence>
<feature type="transmembrane region" description="Helical" evidence="8">
    <location>
        <begin position="12"/>
        <end position="30"/>
    </location>
</feature>
<keyword evidence="4" id="KW-0808">Transferase</keyword>
<keyword evidence="8" id="KW-0472">Membrane</keyword>
<gene>
    <name evidence="10" type="ORF">SAMN05444277_106147</name>
</gene>
<dbReference type="SMART" id="SM00388">
    <property type="entry name" value="HisKA"/>
    <property type="match status" value="1"/>
</dbReference>
<evidence type="ECO:0000256" key="4">
    <source>
        <dbReference type="ARBA" id="ARBA00022679"/>
    </source>
</evidence>
<feature type="transmembrane region" description="Helical" evidence="8">
    <location>
        <begin position="140"/>
        <end position="161"/>
    </location>
</feature>
<dbReference type="RefSeq" id="WP_090658476.1">
    <property type="nucleotide sequence ID" value="NZ_FOXQ01000006.1"/>
</dbReference>
<dbReference type="InterPro" id="IPR003594">
    <property type="entry name" value="HATPase_dom"/>
</dbReference>
<sequence length="428" mass="48627">MSKLLNKPFKAFTIYALIILACSIPVYYWVVDFIWMNELDEHNQIIKEGIENSFKKSQIEETELNSILKNWNKLQPGSTLTPSNLSATKADSTYTVEHISAYPGDETIDRFRGLSSYISINGKLYHLQVETNVEETAETMLAITVVTLLFFVLLVIGFIVLNKQIAKKIWQPFRNTLEKLKSFDLTARQTVLFDKTDIEEFEELNQSLQKLIDKNISVYTQQKTFIENASHELQTPLAVLKSKMNLLLQNKDITSEQSEILSAVELPVARITRINKNLLLLAKIENSQFAEVENIELTEVVNETNELLNDYITAKQITVVKSLSQKLSVVCNKTLLEILINNLLINAIVHNTREGVIQVEFSGRTLTVSNTGKTALNNEKLFERFAVSSSQTASSGLGLAIIKEICNRYGWQIQYAFQNNLHSFTVTF</sequence>
<keyword evidence="5 8" id="KW-0812">Transmembrane</keyword>
<evidence type="ECO:0000313" key="10">
    <source>
        <dbReference type="EMBL" id="SFQ18366.1"/>
    </source>
</evidence>
<keyword evidence="11" id="KW-1185">Reference proteome</keyword>
<dbReference type="InterPro" id="IPR036890">
    <property type="entry name" value="HATPase_C_sf"/>
</dbReference>
<dbReference type="PANTHER" id="PTHR45436">
    <property type="entry name" value="SENSOR HISTIDINE KINASE YKOH"/>
    <property type="match status" value="1"/>
</dbReference>
<dbReference type="CDD" id="cd00082">
    <property type="entry name" value="HisKA"/>
    <property type="match status" value="1"/>
</dbReference>
<dbReference type="SMART" id="SM00387">
    <property type="entry name" value="HATPase_c"/>
    <property type="match status" value="1"/>
</dbReference>
<evidence type="ECO:0000259" key="9">
    <source>
        <dbReference type="PROSITE" id="PS50109"/>
    </source>
</evidence>
<dbReference type="OrthoDB" id="1522504at2"/>
<dbReference type="Proteomes" id="UP000199031">
    <property type="component" value="Unassembled WGS sequence"/>
</dbReference>
<evidence type="ECO:0000256" key="2">
    <source>
        <dbReference type="ARBA" id="ARBA00012438"/>
    </source>
</evidence>
<evidence type="ECO:0000256" key="3">
    <source>
        <dbReference type="ARBA" id="ARBA00022553"/>
    </source>
</evidence>
<comment type="catalytic activity">
    <reaction evidence="1">
        <text>ATP + protein L-histidine = ADP + protein N-phospho-L-histidine.</text>
        <dbReference type="EC" id="2.7.13.3"/>
    </reaction>
</comment>
<dbReference type="PROSITE" id="PS51257">
    <property type="entry name" value="PROKAR_LIPOPROTEIN"/>
    <property type="match status" value="1"/>
</dbReference>
<protein>
    <recommendedName>
        <fullName evidence="2">histidine kinase</fullName>
        <ecNumber evidence="2">2.7.13.3</ecNumber>
    </recommendedName>
</protein>
<accession>A0A1I5WG40</accession>
<evidence type="ECO:0000313" key="11">
    <source>
        <dbReference type="Proteomes" id="UP000199031"/>
    </source>
</evidence>